<evidence type="ECO:0000313" key="2">
    <source>
        <dbReference type="EMBL" id="CAF1440978.1"/>
    </source>
</evidence>
<dbReference type="Proteomes" id="UP000677228">
    <property type="component" value="Unassembled WGS sequence"/>
</dbReference>
<dbReference type="EMBL" id="CAJNOK010015830">
    <property type="protein sequence ID" value="CAF1233050.1"/>
    <property type="molecule type" value="Genomic_DNA"/>
</dbReference>
<name>A0A815NR04_9BILA</name>
<accession>A0A815NR04</accession>
<proteinExistence type="predicted"/>
<comment type="caution">
    <text evidence="2">The sequence shown here is derived from an EMBL/GenBank/DDBJ whole genome shotgun (WGS) entry which is preliminary data.</text>
</comment>
<dbReference type="Proteomes" id="UP000663829">
    <property type="component" value="Unassembled WGS sequence"/>
</dbReference>
<dbReference type="OrthoDB" id="10069729at2759"/>
<feature type="non-terminal residue" evidence="2">
    <location>
        <position position="185"/>
    </location>
</feature>
<protein>
    <submittedName>
        <fullName evidence="2">Uncharacterized protein</fullName>
    </submittedName>
</protein>
<organism evidence="2 5">
    <name type="scientific">Didymodactylos carnosus</name>
    <dbReference type="NCBI Taxonomy" id="1234261"/>
    <lineage>
        <taxon>Eukaryota</taxon>
        <taxon>Metazoa</taxon>
        <taxon>Spiralia</taxon>
        <taxon>Gnathifera</taxon>
        <taxon>Rotifera</taxon>
        <taxon>Eurotatoria</taxon>
        <taxon>Bdelloidea</taxon>
        <taxon>Philodinida</taxon>
        <taxon>Philodinidae</taxon>
        <taxon>Didymodactylos</taxon>
    </lineage>
</organism>
<gene>
    <name evidence="2" type="ORF">GPM918_LOCUS34372</name>
    <name evidence="1" type="ORF">OVA965_LOCUS25470</name>
    <name evidence="4" type="ORF">SRO942_LOCUS35069</name>
    <name evidence="3" type="ORF">TMI583_LOCUS26201</name>
</gene>
<dbReference type="EMBL" id="CAJNOQ010018996">
    <property type="protein sequence ID" value="CAF1440978.1"/>
    <property type="molecule type" value="Genomic_DNA"/>
</dbReference>
<evidence type="ECO:0000313" key="5">
    <source>
        <dbReference type="Proteomes" id="UP000663829"/>
    </source>
</evidence>
<dbReference type="EMBL" id="CAJOBC010084437">
    <property type="protein sequence ID" value="CAF4317125.1"/>
    <property type="molecule type" value="Genomic_DNA"/>
</dbReference>
<dbReference type="Proteomes" id="UP000681722">
    <property type="component" value="Unassembled WGS sequence"/>
</dbReference>
<evidence type="ECO:0000313" key="4">
    <source>
        <dbReference type="EMBL" id="CAF4317125.1"/>
    </source>
</evidence>
<keyword evidence="5" id="KW-1185">Reference proteome</keyword>
<evidence type="ECO:0000313" key="1">
    <source>
        <dbReference type="EMBL" id="CAF1233050.1"/>
    </source>
</evidence>
<evidence type="ECO:0000313" key="3">
    <source>
        <dbReference type="EMBL" id="CAF4041201.1"/>
    </source>
</evidence>
<reference evidence="2" key="1">
    <citation type="submission" date="2021-02" db="EMBL/GenBank/DDBJ databases">
        <authorList>
            <person name="Nowell W R."/>
        </authorList>
    </citation>
    <scope>NUCLEOTIDE SEQUENCE</scope>
</reference>
<dbReference type="AlphaFoldDB" id="A0A815NR04"/>
<dbReference type="EMBL" id="CAJOBA010037377">
    <property type="protein sequence ID" value="CAF4041201.1"/>
    <property type="molecule type" value="Genomic_DNA"/>
</dbReference>
<dbReference type="Proteomes" id="UP000682733">
    <property type="component" value="Unassembled WGS sequence"/>
</dbReference>
<sequence>DISPIPLDYLKSIGAFPITQLMELDEKQFTGQFISSTILTTKSIQSNNSQVRFIKTNDEIRRSVRALPPQSNCGIDLKAFATDAELRKWFELLLALACDGDEKSNESTICEEASKALVYIIDQKTSSFAEKLSFIDKYIFENKHPALIEQFFIELNEKVTLLSWIEVMCDDDDSKPDKATSYKIS</sequence>